<sequence>IIEMNNNNAPLTFKRFQTIVSRLELPRRPLAPISQQQMNRCLGKISDNHDQLYSIPSLEELGKHCCSLSEHLQGFGIQAAGWGSTCRPFISD</sequence>
<comment type="caution">
    <text evidence="1">The sequence shown here is derived from an EMBL/GenBank/DDBJ whole genome shotgun (WGS) entry which is preliminary data.</text>
</comment>
<name>A0ABV0MIQ1_9TELE</name>
<keyword evidence="2" id="KW-1185">Reference proteome</keyword>
<proteinExistence type="predicted"/>
<organism evidence="1 2">
    <name type="scientific">Goodea atripinnis</name>
    <dbReference type="NCBI Taxonomy" id="208336"/>
    <lineage>
        <taxon>Eukaryota</taxon>
        <taxon>Metazoa</taxon>
        <taxon>Chordata</taxon>
        <taxon>Craniata</taxon>
        <taxon>Vertebrata</taxon>
        <taxon>Euteleostomi</taxon>
        <taxon>Actinopterygii</taxon>
        <taxon>Neopterygii</taxon>
        <taxon>Teleostei</taxon>
        <taxon>Neoteleostei</taxon>
        <taxon>Acanthomorphata</taxon>
        <taxon>Ovalentaria</taxon>
        <taxon>Atherinomorphae</taxon>
        <taxon>Cyprinodontiformes</taxon>
        <taxon>Goodeidae</taxon>
        <taxon>Goodea</taxon>
    </lineage>
</organism>
<gene>
    <name evidence="1" type="ORF">GOODEAATRI_007545</name>
</gene>
<dbReference type="EMBL" id="JAHRIO010000384">
    <property type="protein sequence ID" value="MEQ2157992.1"/>
    <property type="molecule type" value="Genomic_DNA"/>
</dbReference>
<reference evidence="1 2" key="1">
    <citation type="submission" date="2021-06" db="EMBL/GenBank/DDBJ databases">
        <authorList>
            <person name="Palmer J.M."/>
        </authorList>
    </citation>
    <scope>NUCLEOTIDE SEQUENCE [LARGE SCALE GENOMIC DNA]</scope>
    <source>
        <strain evidence="1 2">GA_2019</strain>
        <tissue evidence="1">Muscle</tissue>
    </source>
</reference>
<protein>
    <submittedName>
        <fullName evidence="1">Uncharacterized protein</fullName>
    </submittedName>
</protein>
<feature type="non-terminal residue" evidence="1">
    <location>
        <position position="1"/>
    </location>
</feature>
<dbReference type="Proteomes" id="UP001476798">
    <property type="component" value="Unassembled WGS sequence"/>
</dbReference>
<evidence type="ECO:0000313" key="1">
    <source>
        <dbReference type="EMBL" id="MEQ2157992.1"/>
    </source>
</evidence>
<evidence type="ECO:0000313" key="2">
    <source>
        <dbReference type="Proteomes" id="UP001476798"/>
    </source>
</evidence>
<accession>A0ABV0MIQ1</accession>
<dbReference type="Gene3D" id="1.25.40.80">
    <property type="match status" value="1"/>
</dbReference>